<name>A0A4R5UHJ4_9HYPH</name>
<dbReference type="AlphaFoldDB" id="A0A4R5UHJ4"/>
<organism evidence="6 7">
    <name type="scientific">Rhizobium deserti</name>
    <dbReference type="NCBI Taxonomy" id="2547961"/>
    <lineage>
        <taxon>Bacteria</taxon>
        <taxon>Pseudomonadati</taxon>
        <taxon>Pseudomonadota</taxon>
        <taxon>Alphaproteobacteria</taxon>
        <taxon>Hyphomicrobiales</taxon>
        <taxon>Rhizobiaceae</taxon>
        <taxon>Rhizobium/Agrobacterium group</taxon>
        <taxon>Rhizobium</taxon>
    </lineage>
</organism>
<evidence type="ECO:0000256" key="4">
    <source>
        <dbReference type="SAM" id="Phobius"/>
    </source>
</evidence>
<dbReference type="InterPro" id="IPR011701">
    <property type="entry name" value="MFS"/>
</dbReference>
<proteinExistence type="predicted"/>
<dbReference type="CDD" id="cd17324">
    <property type="entry name" value="MFS_NepI_like"/>
    <property type="match status" value="1"/>
</dbReference>
<dbReference type="OrthoDB" id="9815356at2"/>
<evidence type="ECO:0000256" key="1">
    <source>
        <dbReference type="ARBA" id="ARBA00022692"/>
    </source>
</evidence>
<dbReference type="GO" id="GO:0022857">
    <property type="term" value="F:transmembrane transporter activity"/>
    <property type="evidence" value="ECO:0007669"/>
    <property type="project" value="InterPro"/>
</dbReference>
<feature type="transmembrane region" description="Helical" evidence="4">
    <location>
        <begin position="109"/>
        <end position="130"/>
    </location>
</feature>
<keyword evidence="1 4" id="KW-0812">Transmembrane</keyword>
<feature type="transmembrane region" description="Helical" evidence="4">
    <location>
        <begin position="376"/>
        <end position="395"/>
    </location>
</feature>
<feature type="transmembrane region" description="Helical" evidence="4">
    <location>
        <begin position="12"/>
        <end position="36"/>
    </location>
</feature>
<dbReference type="SUPFAM" id="SSF103473">
    <property type="entry name" value="MFS general substrate transporter"/>
    <property type="match status" value="1"/>
</dbReference>
<evidence type="ECO:0000259" key="5">
    <source>
        <dbReference type="PROSITE" id="PS50850"/>
    </source>
</evidence>
<dbReference type="Proteomes" id="UP000295238">
    <property type="component" value="Unassembled WGS sequence"/>
</dbReference>
<keyword evidence="2 4" id="KW-1133">Transmembrane helix</keyword>
<feature type="transmembrane region" description="Helical" evidence="4">
    <location>
        <begin position="310"/>
        <end position="331"/>
    </location>
</feature>
<dbReference type="PANTHER" id="PTHR42910">
    <property type="entry name" value="TRANSPORTER SCO4007-RELATED"/>
    <property type="match status" value="1"/>
</dbReference>
<feature type="transmembrane region" description="Helical" evidence="4">
    <location>
        <begin position="170"/>
        <end position="192"/>
    </location>
</feature>
<keyword evidence="7" id="KW-1185">Reference proteome</keyword>
<feature type="transmembrane region" description="Helical" evidence="4">
    <location>
        <begin position="142"/>
        <end position="164"/>
    </location>
</feature>
<accession>A0A4R5UHJ4</accession>
<feature type="transmembrane region" description="Helical" evidence="4">
    <location>
        <begin position="351"/>
        <end position="370"/>
    </location>
</feature>
<feature type="transmembrane region" description="Helical" evidence="4">
    <location>
        <begin position="256"/>
        <end position="274"/>
    </location>
</feature>
<evidence type="ECO:0000313" key="6">
    <source>
        <dbReference type="EMBL" id="TDK35441.1"/>
    </source>
</evidence>
<feature type="transmembrane region" description="Helical" evidence="4">
    <location>
        <begin position="85"/>
        <end position="103"/>
    </location>
</feature>
<dbReference type="PROSITE" id="PS50850">
    <property type="entry name" value="MFS"/>
    <property type="match status" value="1"/>
</dbReference>
<feature type="transmembrane region" description="Helical" evidence="4">
    <location>
        <begin position="231"/>
        <end position="250"/>
    </location>
</feature>
<dbReference type="Pfam" id="PF07690">
    <property type="entry name" value="MFS_1"/>
    <property type="match status" value="1"/>
</dbReference>
<dbReference type="RefSeq" id="WP_133316862.1">
    <property type="nucleotide sequence ID" value="NZ_SMTL01000003.1"/>
</dbReference>
<comment type="caution">
    <text evidence="6">The sequence shown here is derived from an EMBL/GenBank/DDBJ whole genome shotgun (WGS) entry which is preliminary data.</text>
</comment>
<feature type="domain" description="Major facilitator superfamily (MFS) profile" evidence="5">
    <location>
        <begin position="12"/>
        <end position="399"/>
    </location>
</feature>
<evidence type="ECO:0000313" key="7">
    <source>
        <dbReference type="Proteomes" id="UP000295238"/>
    </source>
</evidence>
<feature type="transmembrane region" description="Helical" evidence="4">
    <location>
        <begin position="286"/>
        <end position="304"/>
    </location>
</feature>
<dbReference type="EMBL" id="SMTL01000003">
    <property type="protein sequence ID" value="TDK35441.1"/>
    <property type="molecule type" value="Genomic_DNA"/>
</dbReference>
<dbReference type="PANTHER" id="PTHR42910:SF1">
    <property type="entry name" value="MAJOR FACILITATOR SUPERFAMILY (MFS) PROFILE DOMAIN-CONTAINING PROTEIN"/>
    <property type="match status" value="1"/>
</dbReference>
<gene>
    <name evidence="6" type="ORF">E2F50_14445</name>
</gene>
<evidence type="ECO:0000256" key="3">
    <source>
        <dbReference type="ARBA" id="ARBA00023136"/>
    </source>
</evidence>
<protein>
    <submittedName>
        <fullName evidence="6">MFS transporter</fullName>
    </submittedName>
</protein>
<reference evidence="6 7" key="1">
    <citation type="submission" date="2019-03" db="EMBL/GenBank/DDBJ databases">
        <title>Rhizobium sp. nov., an bacterium isolated from biocrust in Mu Us Desert.</title>
        <authorList>
            <person name="Lixiong L."/>
        </authorList>
    </citation>
    <scope>NUCLEOTIDE SEQUENCE [LARGE SCALE GENOMIC DNA]</scope>
    <source>
        <strain evidence="6 7">SPY-1</strain>
    </source>
</reference>
<sequence>MTSNTATAGPVASAMSAGMTFMMAAACGLIVANLYYAQPLAGPIAAAIGLPASATGLIVTLTQIGYGLGLLLIVPLGDLVENRRLIITMVAAATVALIAAGLSETPGPFLAASLAIGLASTAVQMIVPFAASLAPDAMRGRVVGNVMSGLMVGIMMARPVASVIARFSSWHLVFFLSAGVMILVGLALAFVLPARMPQTKLSYGALLASMSRLYATQPVLRRRAFYQACQFSSFSLFWTVTPLVLAGPGFGLSQAGIALFALAGVAGAIASPIAGRLADRDLSRPATVFGILSVAAAYLISHMAPEGSTAALVILTAAAILLDFGVTMTLVIGQRAIFGLGADLRSRLNGLFMATFFVGGALGSAIGAWAFTQGGWMLASSIGLALPVVALLYFLTEKRA</sequence>
<feature type="transmembrane region" description="Helical" evidence="4">
    <location>
        <begin position="48"/>
        <end position="73"/>
    </location>
</feature>
<keyword evidence="3 4" id="KW-0472">Membrane</keyword>
<dbReference type="Gene3D" id="1.20.1250.20">
    <property type="entry name" value="MFS general substrate transporter like domains"/>
    <property type="match status" value="2"/>
</dbReference>
<dbReference type="InterPro" id="IPR020846">
    <property type="entry name" value="MFS_dom"/>
</dbReference>
<dbReference type="InterPro" id="IPR036259">
    <property type="entry name" value="MFS_trans_sf"/>
</dbReference>
<evidence type="ECO:0000256" key="2">
    <source>
        <dbReference type="ARBA" id="ARBA00022989"/>
    </source>
</evidence>